<accession>A0A316GG74</accession>
<dbReference type="InterPro" id="IPR039424">
    <property type="entry name" value="SBP_5"/>
</dbReference>
<comment type="caution">
    <text evidence="7">The sequence shown here is derived from an EMBL/GenBank/DDBJ whole genome shotgun (WGS) entry which is preliminary data.</text>
</comment>
<dbReference type="GO" id="GO:0015833">
    <property type="term" value="P:peptide transport"/>
    <property type="evidence" value="ECO:0007669"/>
    <property type="project" value="TreeGrafter"/>
</dbReference>
<evidence type="ECO:0000313" key="8">
    <source>
        <dbReference type="Proteomes" id="UP000245708"/>
    </source>
</evidence>
<dbReference type="OrthoDB" id="9803988at2"/>
<evidence type="ECO:0000256" key="2">
    <source>
        <dbReference type="ARBA" id="ARBA00005695"/>
    </source>
</evidence>
<evidence type="ECO:0000256" key="5">
    <source>
        <dbReference type="SAM" id="SignalP"/>
    </source>
</evidence>
<keyword evidence="4 5" id="KW-0732">Signal</keyword>
<feature type="chain" id="PRO_5016458467" evidence="5">
    <location>
        <begin position="25"/>
        <end position="540"/>
    </location>
</feature>
<comment type="similarity">
    <text evidence="2">Belongs to the bacterial solute-binding protein 5 family.</text>
</comment>
<keyword evidence="3" id="KW-0813">Transport</keyword>
<dbReference type="RefSeq" id="WP_109670070.1">
    <property type="nucleotide sequence ID" value="NZ_QGGW01000009.1"/>
</dbReference>
<dbReference type="Gene3D" id="3.10.105.10">
    <property type="entry name" value="Dipeptide-binding Protein, Domain 3"/>
    <property type="match status" value="1"/>
</dbReference>
<keyword evidence="8" id="KW-1185">Reference proteome</keyword>
<evidence type="ECO:0000256" key="4">
    <source>
        <dbReference type="ARBA" id="ARBA00022729"/>
    </source>
</evidence>
<dbReference type="GO" id="GO:1904680">
    <property type="term" value="F:peptide transmembrane transporter activity"/>
    <property type="evidence" value="ECO:0007669"/>
    <property type="project" value="TreeGrafter"/>
</dbReference>
<dbReference type="AlphaFoldDB" id="A0A316GG74"/>
<gene>
    <name evidence="7" type="ORF">C7455_109118</name>
</gene>
<dbReference type="GO" id="GO:0030288">
    <property type="term" value="C:outer membrane-bounded periplasmic space"/>
    <property type="evidence" value="ECO:0007669"/>
    <property type="project" value="UniProtKB-ARBA"/>
</dbReference>
<comment type="subcellular location">
    <subcellularLocation>
        <location evidence="1">Periplasm</location>
    </subcellularLocation>
</comment>
<feature type="domain" description="Solute-binding protein family 5" evidence="6">
    <location>
        <begin position="69"/>
        <end position="453"/>
    </location>
</feature>
<dbReference type="PANTHER" id="PTHR30290">
    <property type="entry name" value="PERIPLASMIC BINDING COMPONENT OF ABC TRANSPORTER"/>
    <property type="match status" value="1"/>
</dbReference>
<evidence type="ECO:0000313" key="7">
    <source>
        <dbReference type="EMBL" id="PWK59195.1"/>
    </source>
</evidence>
<proteinExistence type="inferred from homology"/>
<dbReference type="GO" id="GO:0043190">
    <property type="term" value="C:ATP-binding cassette (ABC) transporter complex"/>
    <property type="evidence" value="ECO:0007669"/>
    <property type="project" value="InterPro"/>
</dbReference>
<evidence type="ECO:0000256" key="1">
    <source>
        <dbReference type="ARBA" id="ARBA00004418"/>
    </source>
</evidence>
<dbReference type="Gene3D" id="3.40.190.10">
    <property type="entry name" value="Periplasmic binding protein-like II"/>
    <property type="match status" value="1"/>
</dbReference>
<dbReference type="InterPro" id="IPR030678">
    <property type="entry name" value="Peptide/Ni-bd"/>
</dbReference>
<evidence type="ECO:0000256" key="3">
    <source>
        <dbReference type="ARBA" id="ARBA00022448"/>
    </source>
</evidence>
<organism evidence="7 8">
    <name type="scientific">Roseicyclus mahoneyensis</name>
    <dbReference type="NCBI Taxonomy" id="164332"/>
    <lineage>
        <taxon>Bacteria</taxon>
        <taxon>Pseudomonadati</taxon>
        <taxon>Pseudomonadota</taxon>
        <taxon>Alphaproteobacteria</taxon>
        <taxon>Rhodobacterales</taxon>
        <taxon>Roseobacteraceae</taxon>
        <taxon>Roseicyclus</taxon>
    </lineage>
</organism>
<dbReference type="PIRSF" id="PIRSF002741">
    <property type="entry name" value="MppA"/>
    <property type="match status" value="1"/>
</dbReference>
<dbReference type="EMBL" id="QGGW01000009">
    <property type="protein sequence ID" value="PWK59195.1"/>
    <property type="molecule type" value="Genomic_DNA"/>
</dbReference>
<reference evidence="7 8" key="1">
    <citation type="submission" date="2018-05" db="EMBL/GenBank/DDBJ databases">
        <title>Genomic Encyclopedia of Type Strains, Phase IV (KMG-IV): sequencing the most valuable type-strain genomes for metagenomic binning, comparative biology and taxonomic classification.</title>
        <authorList>
            <person name="Goeker M."/>
        </authorList>
    </citation>
    <scope>NUCLEOTIDE SEQUENCE [LARGE SCALE GENOMIC DNA]</scope>
    <source>
        <strain evidence="7 8">DSM 16097</strain>
    </source>
</reference>
<dbReference type="InterPro" id="IPR000914">
    <property type="entry name" value="SBP_5_dom"/>
</dbReference>
<dbReference type="CDD" id="cd08498">
    <property type="entry name" value="PBP2_NikA_DppA_OppA_like_2"/>
    <property type="match status" value="1"/>
</dbReference>
<sequence>MSSPVFRGLAVAALAAAIPALPLAAQELRIGFASEPSSADPHFHNVGPNNQMRRNLFESLVGTDEAQQLLPLLATSWEPISDTAWQFNLRQDVTFSDGSPFDAHDVVYTVCRIPGVPDSPSLFTTYTGGIVDMEVPDPHTLIVHSAEPYPLMPTEFSTFGIISARANGVDGAAIEFSPDGCGDLNYPGTQAFNDGSAAIGTGPFLMESFRRGEGITLVRNPDYWGEPAAWERVTMLPLTSAGPRVAALIAGDVDLIENPPLQDLERLRSDDSLRVVQGISNRVIYIHLDHEQVPSPMITGTDGVNPLQDIRVREALSIAVNRDAIVERIMGGVAVSAGELLPPGMFGAHEEGDLPPQAFDAERAQALLAEAGYPNGFGITLGTPNDRYINDAQVSQAVAQMWSRIGVTTEIDASTASTFFSRRNAQEFSAYLAGWGAGTGEMSSPLRALLATRNPDTGMGGTNAGRYANPEMDAILMEALRTVDDAAREQLLRDASRMAMEDFAIIPLHYEVSPWAMVATVDYTPRADQYTLPYDVRPAQ</sequence>
<dbReference type="PANTHER" id="PTHR30290:SF9">
    <property type="entry name" value="OLIGOPEPTIDE-BINDING PROTEIN APPA"/>
    <property type="match status" value="1"/>
</dbReference>
<dbReference type="SUPFAM" id="SSF53850">
    <property type="entry name" value="Periplasmic binding protein-like II"/>
    <property type="match status" value="1"/>
</dbReference>
<evidence type="ECO:0000259" key="6">
    <source>
        <dbReference type="Pfam" id="PF00496"/>
    </source>
</evidence>
<name>A0A316GG74_9RHOB</name>
<feature type="signal peptide" evidence="5">
    <location>
        <begin position="1"/>
        <end position="24"/>
    </location>
</feature>
<protein>
    <submittedName>
        <fullName evidence="7">Peptide/nickel transport system substrate-binding protein</fullName>
    </submittedName>
</protein>
<dbReference type="Pfam" id="PF00496">
    <property type="entry name" value="SBP_bac_5"/>
    <property type="match status" value="1"/>
</dbReference>
<dbReference type="Proteomes" id="UP000245708">
    <property type="component" value="Unassembled WGS sequence"/>
</dbReference>